<sequence>MHTARFAPVAGTPRPAGPRRRRLERLGEAIEAGTNLRAQVREATRFGPAVLRIVNPTAPDLKEDVGCDLLDERWSLMWSWGDVLGPADDIEGAVTAIERVLTARS</sequence>
<dbReference type="RefSeq" id="WP_344903928.1">
    <property type="nucleotide sequence ID" value="NZ_BAABAS010000021.1"/>
</dbReference>
<organism evidence="2 3">
    <name type="scientific">Actinomadura meridiana</name>
    <dbReference type="NCBI Taxonomy" id="559626"/>
    <lineage>
        <taxon>Bacteria</taxon>
        <taxon>Bacillati</taxon>
        <taxon>Actinomycetota</taxon>
        <taxon>Actinomycetes</taxon>
        <taxon>Streptosporangiales</taxon>
        <taxon>Thermomonosporaceae</taxon>
        <taxon>Actinomadura</taxon>
    </lineage>
</organism>
<accession>A0ABP8CIS1</accession>
<evidence type="ECO:0000256" key="1">
    <source>
        <dbReference type="SAM" id="MobiDB-lite"/>
    </source>
</evidence>
<reference evidence="3" key="1">
    <citation type="journal article" date="2019" name="Int. J. Syst. Evol. Microbiol.">
        <title>The Global Catalogue of Microorganisms (GCM) 10K type strain sequencing project: providing services to taxonomists for standard genome sequencing and annotation.</title>
        <authorList>
            <consortium name="The Broad Institute Genomics Platform"/>
            <consortium name="The Broad Institute Genome Sequencing Center for Infectious Disease"/>
            <person name="Wu L."/>
            <person name="Ma J."/>
        </authorList>
    </citation>
    <scope>NUCLEOTIDE SEQUENCE [LARGE SCALE GENOMIC DNA]</scope>
    <source>
        <strain evidence="3">JCM 17440</strain>
    </source>
</reference>
<dbReference type="EMBL" id="BAABAS010000021">
    <property type="protein sequence ID" value="GAA4239771.1"/>
    <property type="molecule type" value="Genomic_DNA"/>
</dbReference>
<evidence type="ECO:0000313" key="2">
    <source>
        <dbReference type="EMBL" id="GAA4239771.1"/>
    </source>
</evidence>
<keyword evidence="3" id="KW-1185">Reference proteome</keyword>
<name>A0ABP8CIS1_9ACTN</name>
<feature type="region of interest" description="Disordered" evidence="1">
    <location>
        <begin position="1"/>
        <end position="21"/>
    </location>
</feature>
<protein>
    <submittedName>
        <fullName evidence="2">Uncharacterized protein</fullName>
    </submittedName>
</protein>
<gene>
    <name evidence="2" type="ORF">GCM10022254_61470</name>
</gene>
<evidence type="ECO:0000313" key="3">
    <source>
        <dbReference type="Proteomes" id="UP001501710"/>
    </source>
</evidence>
<dbReference type="Proteomes" id="UP001501710">
    <property type="component" value="Unassembled WGS sequence"/>
</dbReference>
<proteinExistence type="predicted"/>
<comment type="caution">
    <text evidence="2">The sequence shown here is derived from an EMBL/GenBank/DDBJ whole genome shotgun (WGS) entry which is preliminary data.</text>
</comment>